<dbReference type="RefSeq" id="WP_208097010.1">
    <property type="nucleotide sequence ID" value="NZ_JAGDYM010000005.1"/>
</dbReference>
<organism evidence="6 7">
    <name type="scientific">Leucobacter weissii</name>
    <dbReference type="NCBI Taxonomy" id="1983706"/>
    <lineage>
        <taxon>Bacteria</taxon>
        <taxon>Bacillati</taxon>
        <taxon>Actinomycetota</taxon>
        <taxon>Actinomycetes</taxon>
        <taxon>Micrococcales</taxon>
        <taxon>Microbacteriaceae</taxon>
        <taxon>Leucobacter</taxon>
    </lineage>
</organism>
<dbReference type="Proteomes" id="UP000664382">
    <property type="component" value="Unassembled WGS sequence"/>
</dbReference>
<accession>A0A939SBH0</accession>
<feature type="signal peptide" evidence="4">
    <location>
        <begin position="1"/>
        <end position="24"/>
    </location>
</feature>
<dbReference type="Gene3D" id="3.40.50.2300">
    <property type="match status" value="2"/>
</dbReference>
<proteinExistence type="inferred from homology"/>
<keyword evidence="7" id="KW-1185">Reference proteome</keyword>
<dbReference type="InterPro" id="IPR025997">
    <property type="entry name" value="SBP_2_dom"/>
</dbReference>
<sequence>MKRRTSRLVSSAAIAALACGVAGCAPTAEQSDGGAPDGGSAVADEAVQYGNGQEVIDSYDITELCGEEEITLAFPVGIANPWMKAVHMLMQQEAEKCDNIGVIEMIDAQVDQQKAVSDVNSLVAQGVDGIVTLPIFGEAQVPSFRAAMDADVPVVTFVADSGGVVGQDVAAHVSQDYVSYAAGWADWLGEHLEEGTVVFLGNAPGQPSSVAAFEAFEETIAEYPGITLVEDEYQVTNNSAVEKKRVMTGLLAKHGRIDAVVTDAGAYDLAVLEAYEEADLELPYLANANTTNGVGCAWQEQKFPLFSWDGSQTHGVVALRHLVSAVTGSPTTEPVIVKPFVAIDTFADKAPRCESDMSPDVDWSVPLSDEDLKTVHG</sequence>
<gene>
    <name evidence="6" type="ORF">J4H92_05670</name>
</gene>
<feature type="domain" description="Periplasmic binding protein" evidence="5">
    <location>
        <begin position="77"/>
        <end position="280"/>
    </location>
</feature>
<name>A0A939SBH0_9MICO</name>
<comment type="caution">
    <text evidence="6">The sequence shown here is derived from an EMBL/GenBank/DDBJ whole genome shotgun (WGS) entry which is preliminary data.</text>
</comment>
<evidence type="ECO:0000256" key="4">
    <source>
        <dbReference type="SAM" id="SignalP"/>
    </source>
</evidence>
<comment type="similarity">
    <text evidence="2">Belongs to the bacterial solute-binding protein 2 family.</text>
</comment>
<reference evidence="6" key="1">
    <citation type="submission" date="2021-03" db="EMBL/GenBank/DDBJ databases">
        <title>Leucobacter chromiisoli sp. nov., isolated from chromium-containing soil of chemical plant.</title>
        <authorList>
            <person name="Xu Z."/>
        </authorList>
    </citation>
    <scope>NUCLEOTIDE SEQUENCE</scope>
    <source>
        <strain evidence="6">S27</strain>
    </source>
</reference>
<dbReference type="Pfam" id="PF13407">
    <property type="entry name" value="Peripla_BP_4"/>
    <property type="match status" value="1"/>
</dbReference>
<comment type="subcellular location">
    <subcellularLocation>
        <location evidence="1">Cell envelope</location>
    </subcellularLocation>
</comment>
<dbReference type="PROSITE" id="PS51257">
    <property type="entry name" value="PROKAR_LIPOPROTEIN"/>
    <property type="match status" value="1"/>
</dbReference>
<dbReference type="SUPFAM" id="SSF53822">
    <property type="entry name" value="Periplasmic binding protein-like I"/>
    <property type="match status" value="1"/>
</dbReference>
<evidence type="ECO:0000256" key="2">
    <source>
        <dbReference type="ARBA" id="ARBA00007639"/>
    </source>
</evidence>
<protein>
    <submittedName>
        <fullName evidence="6">Substrate-binding domain-containing protein</fullName>
    </submittedName>
</protein>
<dbReference type="AlphaFoldDB" id="A0A939SBH0"/>
<dbReference type="PANTHER" id="PTHR46847:SF1">
    <property type="entry name" value="D-ALLOSE-BINDING PERIPLASMIC PROTEIN-RELATED"/>
    <property type="match status" value="1"/>
</dbReference>
<feature type="chain" id="PRO_5039351010" evidence="4">
    <location>
        <begin position="25"/>
        <end position="377"/>
    </location>
</feature>
<evidence type="ECO:0000313" key="6">
    <source>
        <dbReference type="EMBL" id="MBO1901435.1"/>
    </source>
</evidence>
<dbReference type="InterPro" id="IPR028082">
    <property type="entry name" value="Peripla_BP_I"/>
</dbReference>
<evidence type="ECO:0000256" key="3">
    <source>
        <dbReference type="ARBA" id="ARBA00022729"/>
    </source>
</evidence>
<evidence type="ECO:0000313" key="7">
    <source>
        <dbReference type="Proteomes" id="UP000664382"/>
    </source>
</evidence>
<dbReference type="GO" id="GO:0030246">
    <property type="term" value="F:carbohydrate binding"/>
    <property type="evidence" value="ECO:0007669"/>
    <property type="project" value="UniProtKB-ARBA"/>
</dbReference>
<evidence type="ECO:0000256" key="1">
    <source>
        <dbReference type="ARBA" id="ARBA00004196"/>
    </source>
</evidence>
<evidence type="ECO:0000259" key="5">
    <source>
        <dbReference type="Pfam" id="PF13407"/>
    </source>
</evidence>
<dbReference type="GO" id="GO:0030313">
    <property type="term" value="C:cell envelope"/>
    <property type="evidence" value="ECO:0007669"/>
    <property type="project" value="UniProtKB-SubCell"/>
</dbReference>
<dbReference type="PANTHER" id="PTHR46847">
    <property type="entry name" value="D-ALLOSE-BINDING PERIPLASMIC PROTEIN-RELATED"/>
    <property type="match status" value="1"/>
</dbReference>
<dbReference type="EMBL" id="JAGDYM010000005">
    <property type="protein sequence ID" value="MBO1901435.1"/>
    <property type="molecule type" value="Genomic_DNA"/>
</dbReference>
<keyword evidence="3 4" id="KW-0732">Signal</keyword>